<comment type="caution">
    <text evidence="9">The sequence shown here is derived from an EMBL/GenBank/DDBJ whole genome shotgun (WGS) entry which is preliminary data.</text>
</comment>
<keyword evidence="4" id="KW-0067">ATP-binding</keyword>
<keyword evidence="5" id="KW-0648">Protein biosynthesis</keyword>
<evidence type="ECO:0000256" key="7">
    <source>
        <dbReference type="ARBA" id="ARBA00029936"/>
    </source>
</evidence>
<evidence type="ECO:0000256" key="2">
    <source>
        <dbReference type="ARBA" id="ARBA00022598"/>
    </source>
</evidence>
<organism evidence="9 10">
    <name type="scientific">Acacia crassicarpa</name>
    <name type="common">northern wattle</name>
    <dbReference type="NCBI Taxonomy" id="499986"/>
    <lineage>
        <taxon>Eukaryota</taxon>
        <taxon>Viridiplantae</taxon>
        <taxon>Streptophyta</taxon>
        <taxon>Embryophyta</taxon>
        <taxon>Tracheophyta</taxon>
        <taxon>Spermatophyta</taxon>
        <taxon>Magnoliopsida</taxon>
        <taxon>eudicotyledons</taxon>
        <taxon>Gunneridae</taxon>
        <taxon>Pentapetalae</taxon>
        <taxon>rosids</taxon>
        <taxon>fabids</taxon>
        <taxon>Fabales</taxon>
        <taxon>Fabaceae</taxon>
        <taxon>Caesalpinioideae</taxon>
        <taxon>mimosoid clade</taxon>
        <taxon>Acacieae</taxon>
        <taxon>Acacia</taxon>
    </lineage>
</organism>
<name>A0AAE1MFS9_9FABA</name>
<sequence>MGLNEVAGLYSGLDQFEAPKKLWAELEETGLAEKKEPHTLRVPRSQRGGEIYNHWLSNIKEWCISKQLWWGHWIPVWYIVGKDNEECRSTEEKNSSTIYYNYIHIYIHREGALWPFSTLGWPDLSAEDFQRFYPTTMLETGYVPGLFASAPW</sequence>
<dbReference type="InterPro" id="IPR002300">
    <property type="entry name" value="aa-tRNA-synth_Ia"/>
</dbReference>
<dbReference type="GO" id="GO:0004832">
    <property type="term" value="F:valine-tRNA ligase activity"/>
    <property type="evidence" value="ECO:0007669"/>
    <property type="project" value="UniProtKB-EC"/>
</dbReference>
<protein>
    <recommendedName>
        <fullName evidence="1">valine--tRNA ligase</fullName>
        <ecNumber evidence="1">6.1.1.9</ecNumber>
    </recommendedName>
    <alternativeName>
        <fullName evidence="7">Valyl-tRNA synthetase</fullName>
    </alternativeName>
</protein>
<dbReference type="SUPFAM" id="SSF52374">
    <property type="entry name" value="Nucleotidylyl transferase"/>
    <property type="match status" value="1"/>
</dbReference>
<evidence type="ECO:0000313" key="9">
    <source>
        <dbReference type="EMBL" id="KAK4260573.1"/>
    </source>
</evidence>
<dbReference type="GO" id="GO:0006438">
    <property type="term" value="P:valyl-tRNA aminoacylation"/>
    <property type="evidence" value="ECO:0007669"/>
    <property type="project" value="InterPro"/>
</dbReference>
<evidence type="ECO:0000259" key="8">
    <source>
        <dbReference type="Pfam" id="PF00133"/>
    </source>
</evidence>
<evidence type="ECO:0000256" key="6">
    <source>
        <dbReference type="ARBA" id="ARBA00023146"/>
    </source>
</evidence>
<accession>A0AAE1MFS9</accession>
<dbReference type="AlphaFoldDB" id="A0AAE1MFS9"/>
<dbReference type="PANTHER" id="PTHR11946:SF93">
    <property type="entry name" value="VALINE--TRNA LIGASE, CHLOROPLASTIC_MITOCHONDRIAL 2"/>
    <property type="match status" value="1"/>
</dbReference>
<keyword evidence="2" id="KW-0436">Ligase</keyword>
<dbReference type="GO" id="GO:0005829">
    <property type="term" value="C:cytosol"/>
    <property type="evidence" value="ECO:0007669"/>
    <property type="project" value="TreeGrafter"/>
</dbReference>
<dbReference type="PANTHER" id="PTHR11946">
    <property type="entry name" value="VALYL-TRNA SYNTHETASES"/>
    <property type="match status" value="1"/>
</dbReference>
<evidence type="ECO:0000256" key="1">
    <source>
        <dbReference type="ARBA" id="ARBA00013169"/>
    </source>
</evidence>
<dbReference type="Pfam" id="PF00133">
    <property type="entry name" value="tRNA-synt_1"/>
    <property type="match status" value="1"/>
</dbReference>
<dbReference type="Proteomes" id="UP001293593">
    <property type="component" value="Unassembled WGS sequence"/>
</dbReference>
<dbReference type="EMBL" id="JAWXYG010000010">
    <property type="protein sequence ID" value="KAK4260573.1"/>
    <property type="molecule type" value="Genomic_DNA"/>
</dbReference>
<evidence type="ECO:0000256" key="5">
    <source>
        <dbReference type="ARBA" id="ARBA00022917"/>
    </source>
</evidence>
<evidence type="ECO:0000313" key="10">
    <source>
        <dbReference type="Proteomes" id="UP001293593"/>
    </source>
</evidence>
<keyword evidence="6" id="KW-0030">Aminoacyl-tRNA synthetase</keyword>
<feature type="domain" description="Aminoacyl-tRNA synthetase class Ia" evidence="8">
    <location>
        <begin position="42"/>
        <end position="91"/>
    </location>
</feature>
<evidence type="ECO:0000256" key="3">
    <source>
        <dbReference type="ARBA" id="ARBA00022741"/>
    </source>
</evidence>
<evidence type="ECO:0000256" key="4">
    <source>
        <dbReference type="ARBA" id="ARBA00022840"/>
    </source>
</evidence>
<dbReference type="InterPro" id="IPR014729">
    <property type="entry name" value="Rossmann-like_a/b/a_fold"/>
</dbReference>
<keyword evidence="3" id="KW-0547">Nucleotide-binding</keyword>
<proteinExistence type="predicted"/>
<dbReference type="EC" id="6.1.1.9" evidence="1"/>
<gene>
    <name evidence="9" type="ORF">QN277_003669</name>
</gene>
<dbReference type="Gene3D" id="3.40.50.620">
    <property type="entry name" value="HUPs"/>
    <property type="match status" value="1"/>
</dbReference>
<dbReference type="GO" id="GO:0005524">
    <property type="term" value="F:ATP binding"/>
    <property type="evidence" value="ECO:0007669"/>
    <property type="project" value="UniProtKB-KW"/>
</dbReference>
<reference evidence="9" key="1">
    <citation type="submission" date="2023-10" db="EMBL/GenBank/DDBJ databases">
        <title>Chromosome-level genome of the transformable northern wattle, Acacia crassicarpa.</title>
        <authorList>
            <person name="Massaro I."/>
            <person name="Sinha N.R."/>
            <person name="Poethig S."/>
            <person name="Leichty A.R."/>
        </authorList>
    </citation>
    <scope>NUCLEOTIDE SEQUENCE</scope>
    <source>
        <strain evidence="9">Acra3RX</strain>
        <tissue evidence="9">Leaf</tissue>
    </source>
</reference>
<keyword evidence="10" id="KW-1185">Reference proteome</keyword>
<dbReference type="InterPro" id="IPR002303">
    <property type="entry name" value="Valyl-tRNA_ligase"/>
</dbReference>